<dbReference type="EMBL" id="JAZHXI010000016">
    <property type="protein sequence ID" value="KAL2063180.1"/>
    <property type="molecule type" value="Genomic_DNA"/>
</dbReference>
<dbReference type="SUPFAM" id="SSF160104">
    <property type="entry name" value="Acetoacetate decarboxylase-like"/>
    <property type="match status" value="1"/>
</dbReference>
<comment type="caution">
    <text evidence="1">The sequence shown here is derived from an EMBL/GenBank/DDBJ whole genome shotgun (WGS) entry which is preliminary data.</text>
</comment>
<sequence length="302" mass="33702">MADPKATPVVALAPWTLKGTIYTFLYYISPSAASELQDKKSLLYSPLEANSSFSKGKLIGGLASVQIIRYTESPVGPYDELILIPGKFEYEVDVEDASGEVKKEKKQNLRITKIFVSQETTCWNGRNNWNIPKHIAEFEFKSLPDGALRISVFPMEFSSPGKIKTRSKSAFFSAVYKPISCAPYFPMSTAAANYVGLDLMLVQPPVPDGKEFGGELVGTEEWCSIIPYEWSKKTSLGWWDLKRGKKAETDALLCGEDEGEGDRGSDEAGHENWWPGFGRWRIGAMMEDAEIKFPEGEHWADT</sequence>
<dbReference type="Proteomes" id="UP001595075">
    <property type="component" value="Unassembled WGS sequence"/>
</dbReference>
<keyword evidence="2" id="KW-1185">Reference proteome</keyword>
<reference evidence="1 2" key="1">
    <citation type="journal article" date="2024" name="Commun. Biol.">
        <title>Comparative genomic analysis of thermophilic fungi reveals convergent evolutionary adaptations and gene losses.</title>
        <authorList>
            <person name="Steindorff A.S."/>
            <person name="Aguilar-Pontes M.V."/>
            <person name="Robinson A.J."/>
            <person name="Andreopoulos B."/>
            <person name="LaButti K."/>
            <person name="Kuo A."/>
            <person name="Mondo S."/>
            <person name="Riley R."/>
            <person name="Otillar R."/>
            <person name="Haridas S."/>
            <person name="Lipzen A."/>
            <person name="Grimwood J."/>
            <person name="Schmutz J."/>
            <person name="Clum A."/>
            <person name="Reid I.D."/>
            <person name="Moisan M.C."/>
            <person name="Butler G."/>
            <person name="Nguyen T.T.M."/>
            <person name="Dewar K."/>
            <person name="Conant G."/>
            <person name="Drula E."/>
            <person name="Henrissat B."/>
            <person name="Hansel C."/>
            <person name="Singer S."/>
            <person name="Hutchinson M.I."/>
            <person name="de Vries R.P."/>
            <person name="Natvig D.O."/>
            <person name="Powell A.J."/>
            <person name="Tsang A."/>
            <person name="Grigoriev I.V."/>
        </authorList>
    </citation>
    <scope>NUCLEOTIDE SEQUENCE [LARGE SCALE GENOMIC DNA]</scope>
    <source>
        <strain evidence="1 2">CBS 494.80</strain>
    </source>
</reference>
<evidence type="ECO:0000313" key="2">
    <source>
        <dbReference type="Proteomes" id="UP001595075"/>
    </source>
</evidence>
<dbReference type="PANTHER" id="PTHR40518">
    <property type="entry name" value="ACETOACETATE DECARBOXYLASE"/>
    <property type="match status" value="1"/>
</dbReference>
<accession>A0ABR4BZU0</accession>
<protein>
    <submittedName>
        <fullName evidence="1">Uncharacterized protein</fullName>
    </submittedName>
</protein>
<gene>
    <name evidence="1" type="ORF">VTL71DRAFT_6252</name>
</gene>
<name>A0ABR4BZU0_9HELO</name>
<dbReference type="PANTHER" id="PTHR40518:SF1">
    <property type="entry name" value="ACETOACETATE DECARBOXYLASE"/>
    <property type="match status" value="1"/>
</dbReference>
<dbReference type="Gene3D" id="2.40.400.10">
    <property type="entry name" value="Acetoacetate decarboxylase-like"/>
    <property type="match status" value="1"/>
</dbReference>
<dbReference type="InterPro" id="IPR023375">
    <property type="entry name" value="ADC_dom_sf"/>
</dbReference>
<proteinExistence type="predicted"/>
<evidence type="ECO:0000313" key="1">
    <source>
        <dbReference type="EMBL" id="KAL2063180.1"/>
    </source>
</evidence>
<organism evidence="1 2">
    <name type="scientific">Oculimacula yallundae</name>
    <dbReference type="NCBI Taxonomy" id="86028"/>
    <lineage>
        <taxon>Eukaryota</taxon>
        <taxon>Fungi</taxon>
        <taxon>Dikarya</taxon>
        <taxon>Ascomycota</taxon>
        <taxon>Pezizomycotina</taxon>
        <taxon>Leotiomycetes</taxon>
        <taxon>Helotiales</taxon>
        <taxon>Ploettnerulaceae</taxon>
        <taxon>Oculimacula</taxon>
    </lineage>
</organism>